<sequence length="642" mass="73057">MKTWKLEIKAESLILNSVKQRRQESTSSKDLLMIILENANSGLLTPGAAKRFIVDNCKSFYFAGYDTSAIAAQWCLMLLASHPEWQIRAHAEVEEVCSGHLPNADSLVKMKLMTMVIQESLRLYPPTMFVAREVIEEVKLGDLRIPKVMLLLLVTTMKKASVGANQLPPGPPGWPVFGNMFDLGTMPHISLSSLSRKYGPVVWLRLGTVNTMVVSSAEAAMEMFKNHDLTFAGRNITEAMRACSYNQGSMALGQHGPYWRMLRRICTTELFTNNRINETERLRTKCIDNMLRWMWDESQKKGSIELVRFVSLMSFNVIGNVMLSADLVDPQSKEGDEFFKSISRTIEWGGKPNVADFFPFLQWLDPQRIKKNMTRDMGNSLDFASRFVKQRILDRQNKKKSTKVDFLDVMLDFQGNQKDGEPADISEKNINIMILELFTASTDTTTSTIEWAMTELLRNPGVMRKVQEELNQVVGQNKCIEESKIGDLHYLQAVLKETLRLHPPVPLLVPHRAMDDTKFMSYSILKDTQILVNVWAIGRDPVCWDDPLSFKPERFFRSSTDYKGHHFQFIPFGAGRRMCVGLPLAHRMLHLALGSLVHSFEWALEDGITPEKMDMRERLGITLRKADPLKVVLKLRGGEGKS</sequence>
<dbReference type="AlphaFoldDB" id="A0A835LI94"/>
<name>A0A835LI94_9MAGN</name>
<dbReference type="Proteomes" id="UP000631114">
    <property type="component" value="Unassembled WGS sequence"/>
</dbReference>
<organism evidence="7 8">
    <name type="scientific">Coptis chinensis</name>
    <dbReference type="NCBI Taxonomy" id="261450"/>
    <lineage>
        <taxon>Eukaryota</taxon>
        <taxon>Viridiplantae</taxon>
        <taxon>Streptophyta</taxon>
        <taxon>Embryophyta</taxon>
        <taxon>Tracheophyta</taxon>
        <taxon>Spermatophyta</taxon>
        <taxon>Magnoliopsida</taxon>
        <taxon>Ranunculales</taxon>
        <taxon>Ranunculaceae</taxon>
        <taxon>Coptidoideae</taxon>
        <taxon>Coptis</taxon>
    </lineage>
</organism>
<dbReference type="Pfam" id="PF00067">
    <property type="entry name" value="p450"/>
    <property type="match status" value="2"/>
</dbReference>
<dbReference type="PANTHER" id="PTHR47950:SF14">
    <property type="entry name" value="CYTOCHROME P450 76A2-LIKE ISOFORM X1"/>
    <property type="match status" value="1"/>
</dbReference>
<dbReference type="GO" id="GO:0016705">
    <property type="term" value="F:oxidoreductase activity, acting on paired donors, with incorporation or reduction of molecular oxygen"/>
    <property type="evidence" value="ECO:0007669"/>
    <property type="project" value="InterPro"/>
</dbReference>
<dbReference type="CDD" id="cd11073">
    <property type="entry name" value="CYP76-like"/>
    <property type="match status" value="1"/>
</dbReference>
<dbReference type="InterPro" id="IPR017972">
    <property type="entry name" value="Cyt_P450_CS"/>
</dbReference>
<evidence type="ECO:0000256" key="4">
    <source>
        <dbReference type="ARBA" id="ARBA00023004"/>
    </source>
</evidence>
<evidence type="ECO:0000313" key="8">
    <source>
        <dbReference type="Proteomes" id="UP000631114"/>
    </source>
</evidence>
<accession>A0A835LI94</accession>
<dbReference type="InterPro" id="IPR036396">
    <property type="entry name" value="Cyt_P450_sf"/>
</dbReference>
<comment type="caution">
    <text evidence="7">The sequence shown here is derived from an EMBL/GenBank/DDBJ whole genome shotgun (WGS) entry which is preliminary data.</text>
</comment>
<reference evidence="7 8" key="1">
    <citation type="submission" date="2020-10" db="EMBL/GenBank/DDBJ databases">
        <title>The Coptis chinensis genome and diversification of protoberbering-type alkaloids.</title>
        <authorList>
            <person name="Wang B."/>
            <person name="Shu S."/>
            <person name="Song C."/>
            <person name="Liu Y."/>
        </authorList>
    </citation>
    <scope>NUCLEOTIDE SEQUENCE [LARGE SCALE GENOMIC DNA]</scope>
    <source>
        <strain evidence="7">HL-2020</strain>
        <tissue evidence="7">Leaf</tissue>
    </source>
</reference>
<dbReference type="GO" id="GO:0044550">
    <property type="term" value="P:secondary metabolite biosynthetic process"/>
    <property type="evidence" value="ECO:0007669"/>
    <property type="project" value="UniProtKB-ARBA"/>
</dbReference>
<proteinExistence type="inferred from homology"/>
<evidence type="ECO:0000256" key="3">
    <source>
        <dbReference type="ARBA" id="ARBA00023002"/>
    </source>
</evidence>
<dbReference type="Gene3D" id="1.10.630.10">
    <property type="entry name" value="Cytochrome P450"/>
    <property type="match status" value="2"/>
</dbReference>
<protein>
    <recommendedName>
        <fullName evidence="9">Cytochrome P450</fullName>
    </recommendedName>
</protein>
<keyword evidence="3 6" id="KW-0560">Oxidoreductase</keyword>
<dbReference type="GO" id="GO:0020037">
    <property type="term" value="F:heme binding"/>
    <property type="evidence" value="ECO:0007669"/>
    <property type="project" value="InterPro"/>
</dbReference>
<comment type="similarity">
    <text evidence="1 6">Belongs to the cytochrome P450 family.</text>
</comment>
<keyword evidence="6" id="KW-0503">Monooxygenase</keyword>
<dbReference type="InterPro" id="IPR002401">
    <property type="entry name" value="Cyt_P450_E_grp-I"/>
</dbReference>
<comment type="cofactor">
    <cofactor evidence="5">
        <name>heme</name>
        <dbReference type="ChEBI" id="CHEBI:30413"/>
    </cofactor>
</comment>
<evidence type="ECO:0008006" key="9">
    <source>
        <dbReference type="Google" id="ProtNLM"/>
    </source>
</evidence>
<keyword evidence="5 6" id="KW-0349">Heme</keyword>
<dbReference type="PRINTS" id="PR00463">
    <property type="entry name" value="EP450I"/>
</dbReference>
<dbReference type="PANTHER" id="PTHR47950">
    <property type="entry name" value="CYTOCHROME P450, FAMILY 76, SUBFAMILY C, POLYPEPTIDE 5-RELATED"/>
    <property type="match status" value="1"/>
</dbReference>
<dbReference type="PRINTS" id="PR00385">
    <property type="entry name" value="P450"/>
</dbReference>
<evidence type="ECO:0000256" key="1">
    <source>
        <dbReference type="ARBA" id="ARBA00010617"/>
    </source>
</evidence>
<keyword evidence="4 5" id="KW-0408">Iron</keyword>
<dbReference type="PROSITE" id="PS00086">
    <property type="entry name" value="CYTOCHROME_P450"/>
    <property type="match status" value="1"/>
</dbReference>
<dbReference type="EMBL" id="JADFTS010000008">
    <property type="protein sequence ID" value="KAF9593482.1"/>
    <property type="molecule type" value="Genomic_DNA"/>
</dbReference>
<evidence type="ECO:0000256" key="6">
    <source>
        <dbReference type="RuleBase" id="RU000461"/>
    </source>
</evidence>
<dbReference type="OrthoDB" id="1055148at2759"/>
<evidence type="ECO:0000313" key="7">
    <source>
        <dbReference type="EMBL" id="KAF9593482.1"/>
    </source>
</evidence>
<feature type="binding site" description="axial binding residue" evidence="5">
    <location>
        <position position="579"/>
    </location>
    <ligand>
        <name>heme</name>
        <dbReference type="ChEBI" id="CHEBI:30413"/>
    </ligand>
    <ligandPart>
        <name>Fe</name>
        <dbReference type="ChEBI" id="CHEBI:18248"/>
    </ligandPart>
</feature>
<evidence type="ECO:0000256" key="5">
    <source>
        <dbReference type="PIRSR" id="PIRSR602401-1"/>
    </source>
</evidence>
<evidence type="ECO:0000256" key="2">
    <source>
        <dbReference type="ARBA" id="ARBA00022723"/>
    </source>
</evidence>
<dbReference type="SUPFAM" id="SSF48264">
    <property type="entry name" value="Cytochrome P450"/>
    <property type="match status" value="2"/>
</dbReference>
<gene>
    <name evidence="7" type="ORF">IFM89_023531</name>
</gene>
<keyword evidence="8" id="KW-1185">Reference proteome</keyword>
<dbReference type="GO" id="GO:0004497">
    <property type="term" value="F:monooxygenase activity"/>
    <property type="evidence" value="ECO:0007669"/>
    <property type="project" value="UniProtKB-KW"/>
</dbReference>
<keyword evidence="2 5" id="KW-0479">Metal-binding</keyword>
<dbReference type="GO" id="GO:0005506">
    <property type="term" value="F:iron ion binding"/>
    <property type="evidence" value="ECO:0007669"/>
    <property type="project" value="InterPro"/>
</dbReference>
<dbReference type="InterPro" id="IPR001128">
    <property type="entry name" value="Cyt_P450"/>
</dbReference>
<dbReference type="FunFam" id="1.10.630.10:FF:000007">
    <property type="entry name" value="Cytochrome P450 76C4"/>
    <property type="match status" value="1"/>
</dbReference>